<evidence type="ECO:0000313" key="1">
    <source>
        <dbReference type="EMBL" id="ACV09316.1"/>
    </source>
</evidence>
<keyword evidence="2" id="KW-1185">Reference proteome</keyword>
<dbReference type="EMBL" id="CP001706">
    <property type="protein sequence ID" value="ACV09316.1"/>
    <property type="molecule type" value="Genomic_DNA"/>
</dbReference>
<organism evidence="1 2">
    <name type="scientific">Jonesia denitrificans (strain ATCC 14870 / DSM 20603 / BCRC 15368 / CIP 55.134 / JCM 11481 / NBRC 15587 / NCTC 10816 / Prevot 55134)</name>
    <name type="common">Listeria denitrificans</name>
    <dbReference type="NCBI Taxonomy" id="471856"/>
    <lineage>
        <taxon>Bacteria</taxon>
        <taxon>Bacillati</taxon>
        <taxon>Actinomycetota</taxon>
        <taxon>Actinomycetes</taxon>
        <taxon>Micrococcales</taxon>
        <taxon>Jonesiaceae</taxon>
        <taxon>Jonesia</taxon>
    </lineage>
</organism>
<dbReference type="KEGG" id="jde:Jden_1669"/>
<accession>C7QYS7</accession>
<dbReference type="HOGENOM" id="CLU_3396973_0_0_11"/>
<gene>
    <name evidence="1" type="ordered locus">Jden_1669</name>
</gene>
<protein>
    <submittedName>
        <fullName evidence="1">Uncharacterized protein</fullName>
    </submittedName>
</protein>
<proteinExistence type="predicted"/>
<name>C7QYS7_JONDD</name>
<evidence type="ECO:0000313" key="2">
    <source>
        <dbReference type="Proteomes" id="UP000000628"/>
    </source>
</evidence>
<dbReference type="STRING" id="471856.Jden_1669"/>
<dbReference type="AlphaFoldDB" id="C7QYS7"/>
<dbReference type="Proteomes" id="UP000000628">
    <property type="component" value="Chromosome"/>
</dbReference>
<sequence>MVGITGTVTREGLGVGALWRRINRWRAAVAR</sequence>
<reference evidence="1 2" key="1">
    <citation type="journal article" date="2009" name="Stand. Genomic Sci.">
        <title>Complete genome sequence of Jonesia denitrificans type strain (Prevot 55134).</title>
        <authorList>
            <person name="Pukall R."/>
            <person name="Gehrich-Schroter G."/>
            <person name="Lapidus A."/>
            <person name="Nolan M."/>
            <person name="Glavina Del Rio T."/>
            <person name="Lucas S."/>
            <person name="Chen F."/>
            <person name="Tice H."/>
            <person name="Pitluck S."/>
            <person name="Cheng J.F."/>
            <person name="Copeland A."/>
            <person name="Saunders E."/>
            <person name="Brettin T."/>
            <person name="Detter J.C."/>
            <person name="Bruce D."/>
            <person name="Goodwin L."/>
            <person name="Pati A."/>
            <person name="Ivanova N."/>
            <person name="Mavromatis K."/>
            <person name="Ovchinnikova G."/>
            <person name="Chen A."/>
            <person name="Palaniappan K."/>
            <person name="Land M."/>
            <person name="Hauser L."/>
            <person name="Chang Y.J."/>
            <person name="Jeffries C.D."/>
            <person name="Chain P."/>
            <person name="Goker M."/>
            <person name="Bristow J."/>
            <person name="Eisen J.A."/>
            <person name="Markowitz V."/>
            <person name="Hugenholtz P."/>
            <person name="Kyrpides N.C."/>
            <person name="Klenk H.P."/>
            <person name="Han C."/>
        </authorList>
    </citation>
    <scope>NUCLEOTIDE SEQUENCE [LARGE SCALE GENOMIC DNA]</scope>
    <source>
        <strain evidence="2">ATCC 14870 / DSM 20603 / BCRC 15368 / CIP 55.134 / JCM 11481 / NBRC 15587 / NCTC 10816 / Prevot 55134</strain>
    </source>
</reference>